<dbReference type="RefSeq" id="WP_272084316.1">
    <property type="nucleotide sequence ID" value="NZ_JAQNDL010000001.1"/>
</dbReference>
<accession>A0ABT5DQF6</accession>
<organism evidence="1 2">
    <name type="scientific">Nannocystis bainbridge</name>
    <dbReference type="NCBI Taxonomy" id="2995303"/>
    <lineage>
        <taxon>Bacteria</taxon>
        <taxon>Pseudomonadati</taxon>
        <taxon>Myxococcota</taxon>
        <taxon>Polyangia</taxon>
        <taxon>Nannocystales</taxon>
        <taxon>Nannocystaceae</taxon>
        <taxon>Nannocystis</taxon>
    </lineage>
</organism>
<sequence length="99" mass="10397">MARSHLANHASAARVFLVGDERGAAVGIAVEVAIEWGPVPGHEVDAAARVGAAEHRQLTGQYLRLAPHAGLDVPYEHGGARHRIDHEVEAAVAVEVADV</sequence>
<gene>
    <name evidence="1" type="ORF">POL25_03205</name>
</gene>
<reference evidence="1 2" key="1">
    <citation type="submission" date="2022-11" db="EMBL/GenBank/DDBJ databases">
        <title>Minimal conservation of predation-associated metabolite biosynthetic gene clusters underscores biosynthetic potential of Myxococcota including descriptions for ten novel species: Archangium lansinium sp. nov., Myxococcus landrumus sp. nov., Nannocystis bai.</title>
        <authorList>
            <person name="Ahearne A."/>
            <person name="Stevens C."/>
            <person name="Dowd S."/>
        </authorList>
    </citation>
    <scope>NUCLEOTIDE SEQUENCE [LARGE SCALE GENOMIC DNA]</scope>
    <source>
        <strain evidence="1 2">BB15-2</strain>
    </source>
</reference>
<keyword evidence="2" id="KW-1185">Reference proteome</keyword>
<evidence type="ECO:0000313" key="2">
    <source>
        <dbReference type="Proteomes" id="UP001221686"/>
    </source>
</evidence>
<comment type="caution">
    <text evidence="1">The sequence shown here is derived from an EMBL/GenBank/DDBJ whole genome shotgun (WGS) entry which is preliminary data.</text>
</comment>
<proteinExistence type="predicted"/>
<evidence type="ECO:0000313" key="1">
    <source>
        <dbReference type="EMBL" id="MDC0715885.1"/>
    </source>
</evidence>
<dbReference type="Proteomes" id="UP001221686">
    <property type="component" value="Unassembled WGS sequence"/>
</dbReference>
<dbReference type="EMBL" id="JAQNDL010000001">
    <property type="protein sequence ID" value="MDC0715885.1"/>
    <property type="molecule type" value="Genomic_DNA"/>
</dbReference>
<name>A0ABT5DQF6_9BACT</name>
<protein>
    <submittedName>
        <fullName evidence="1">Uncharacterized protein</fullName>
    </submittedName>
</protein>